<feature type="transmembrane region" description="Helical" evidence="1">
    <location>
        <begin position="36"/>
        <end position="54"/>
    </location>
</feature>
<keyword evidence="1" id="KW-0472">Membrane</keyword>
<reference evidence="2 3" key="1">
    <citation type="submission" date="2024-09" db="EMBL/GenBank/DDBJ databases">
        <authorList>
            <person name="Sun Q."/>
            <person name="Mori K."/>
        </authorList>
    </citation>
    <scope>NUCLEOTIDE SEQUENCE [LARGE SCALE GENOMIC DNA]</scope>
    <source>
        <strain evidence="2 3">CCM 7759</strain>
    </source>
</reference>
<evidence type="ECO:0000313" key="2">
    <source>
        <dbReference type="EMBL" id="MFC0210906.1"/>
    </source>
</evidence>
<organism evidence="2 3">
    <name type="scientific">Paenibacillus chartarius</name>
    <dbReference type="NCBI Taxonomy" id="747481"/>
    <lineage>
        <taxon>Bacteria</taxon>
        <taxon>Bacillati</taxon>
        <taxon>Bacillota</taxon>
        <taxon>Bacilli</taxon>
        <taxon>Bacillales</taxon>
        <taxon>Paenibacillaceae</taxon>
        <taxon>Paenibacillus</taxon>
    </lineage>
</organism>
<feature type="transmembrane region" description="Helical" evidence="1">
    <location>
        <begin position="61"/>
        <end position="82"/>
    </location>
</feature>
<dbReference type="RefSeq" id="WP_377467475.1">
    <property type="nucleotide sequence ID" value="NZ_JBHLWN010000002.1"/>
</dbReference>
<evidence type="ECO:0000313" key="3">
    <source>
        <dbReference type="Proteomes" id="UP001589776"/>
    </source>
</evidence>
<dbReference type="EMBL" id="JBHLWN010000002">
    <property type="protein sequence ID" value="MFC0210906.1"/>
    <property type="molecule type" value="Genomic_DNA"/>
</dbReference>
<keyword evidence="3" id="KW-1185">Reference proteome</keyword>
<feature type="transmembrane region" description="Helical" evidence="1">
    <location>
        <begin position="94"/>
        <end position="113"/>
    </location>
</feature>
<dbReference type="Proteomes" id="UP001589776">
    <property type="component" value="Unassembled WGS sequence"/>
</dbReference>
<gene>
    <name evidence="2" type="ORF">ACFFK0_00325</name>
</gene>
<evidence type="ECO:0000256" key="1">
    <source>
        <dbReference type="SAM" id="Phobius"/>
    </source>
</evidence>
<sequence length="152" mass="17522">MPVALFATVLSTIVNQIAWTYQWWTFKVTLFPWDKVIPLPTVYGVFLVGTIWIFAFTFRKFWLYVLVNLIVDGIYVFALSVWLNHLGVRESGNLPPLINLSLMTAFAQILYVYQMWQEGIWLPTKTGNKEEEIGNAPDSPRPLGIRARIKAK</sequence>
<comment type="caution">
    <text evidence="2">The sequence shown here is derived from an EMBL/GenBank/DDBJ whole genome shotgun (WGS) entry which is preliminary data.</text>
</comment>
<protein>
    <submittedName>
        <fullName evidence="2">Uncharacterized protein</fullName>
    </submittedName>
</protein>
<keyword evidence="1" id="KW-1133">Transmembrane helix</keyword>
<name>A0ABV6DE36_9BACL</name>
<keyword evidence="1" id="KW-0812">Transmembrane</keyword>
<accession>A0ABV6DE36</accession>
<proteinExistence type="predicted"/>